<gene>
    <name evidence="1" type="ORF">RhiirC2_635197</name>
</gene>
<feature type="non-terminal residue" evidence="1">
    <location>
        <position position="1"/>
    </location>
</feature>
<dbReference type="Proteomes" id="UP000233469">
    <property type="component" value="Unassembled WGS sequence"/>
</dbReference>
<evidence type="ECO:0000313" key="2">
    <source>
        <dbReference type="Proteomes" id="UP000233469"/>
    </source>
</evidence>
<reference evidence="1 2" key="2">
    <citation type="submission" date="2017-10" db="EMBL/GenBank/DDBJ databases">
        <title>Extensive intraspecific genome diversity in a model arbuscular mycorrhizal fungus.</title>
        <authorList>
            <person name="Chen E.C.H."/>
            <person name="Morin E."/>
            <person name="Baudet D."/>
            <person name="Noel J."/>
            <person name="Ndikumana S."/>
            <person name="Charron P."/>
            <person name="St-Onge C."/>
            <person name="Giorgi J."/>
            <person name="Grigoriev I.V."/>
            <person name="Roux C."/>
            <person name="Martin F.M."/>
            <person name="Corradi N."/>
        </authorList>
    </citation>
    <scope>NUCLEOTIDE SEQUENCE [LARGE SCALE GENOMIC DNA]</scope>
    <source>
        <strain evidence="1 2">C2</strain>
    </source>
</reference>
<sequence length="57" mass="6730">LLHIVDCIKDCGPCWATWQFPMERLCGILLPLTHSRLYPYINLTNNILLTEKFNHLF</sequence>
<proteinExistence type="predicted"/>
<dbReference type="EMBL" id="LLXL01001710">
    <property type="protein sequence ID" value="PKK63186.1"/>
    <property type="molecule type" value="Genomic_DNA"/>
</dbReference>
<evidence type="ECO:0000313" key="1">
    <source>
        <dbReference type="EMBL" id="PKK63186.1"/>
    </source>
</evidence>
<organism evidence="1 2">
    <name type="scientific">Rhizophagus irregularis</name>
    <dbReference type="NCBI Taxonomy" id="588596"/>
    <lineage>
        <taxon>Eukaryota</taxon>
        <taxon>Fungi</taxon>
        <taxon>Fungi incertae sedis</taxon>
        <taxon>Mucoromycota</taxon>
        <taxon>Glomeromycotina</taxon>
        <taxon>Glomeromycetes</taxon>
        <taxon>Glomerales</taxon>
        <taxon>Glomeraceae</taxon>
        <taxon>Rhizophagus</taxon>
    </lineage>
</organism>
<dbReference type="VEuPathDB" id="FungiDB:RhiirA1_322251"/>
<comment type="caution">
    <text evidence="1">The sequence shown here is derived from an EMBL/GenBank/DDBJ whole genome shotgun (WGS) entry which is preliminary data.</text>
</comment>
<accession>A0A2N1MNK5</accession>
<reference evidence="1 2" key="1">
    <citation type="submission" date="2016-04" db="EMBL/GenBank/DDBJ databases">
        <title>Genome analyses suggest a sexual origin of heterokaryosis in a supposedly ancient asexual fungus.</title>
        <authorList>
            <person name="Ropars J."/>
            <person name="Sedzielewska K."/>
            <person name="Noel J."/>
            <person name="Charron P."/>
            <person name="Farinelli L."/>
            <person name="Marton T."/>
            <person name="Kruger M."/>
            <person name="Pelin A."/>
            <person name="Brachmann A."/>
            <person name="Corradi N."/>
        </authorList>
    </citation>
    <scope>NUCLEOTIDE SEQUENCE [LARGE SCALE GENOMIC DNA]</scope>
    <source>
        <strain evidence="1 2">C2</strain>
    </source>
</reference>
<name>A0A2N1MNK5_9GLOM</name>
<feature type="non-terminal residue" evidence="1">
    <location>
        <position position="57"/>
    </location>
</feature>
<dbReference type="AlphaFoldDB" id="A0A2N1MNK5"/>
<protein>
    <submittedName>
        <fullName evidence="1">Uncharacterized protein</fullName>
    </submittedName>
</protein>